<dbReference type="Proteomes" id="UP000694920">
    <property type="component" value="Unplaced"/>
</dbReference>
<reference evidence="2" key="1">
    <citation type="submission" date="2025-08" db="UniProtKB">
        <authorList>
            <consortium name="RefSeq"/>
        </authorList>
    </citation>
    <scope>IDENTIFICATION</scope>
</reference>
<proteinExistence type="predicted"/>
<gene>
    <name evidence="2" type="primary">LOC112494880</name>
</gene>
<evidence type="ECO:0000313" key="2">
    <source>
        <dbReference type="RefSeq" id="XP_024944190.1"/>
    </source>
</evidence>
<dbReference type="KEGG" id="ccin:112494880"/>
<keyword evidence="1" id="KW-1185">Reference proteome</keyword>
<dbReference type="GeneID" id="112494880"/>
<evidence type="ECO:0000313" key="1">
    <source>
        <dbReference type="Proteomes" id="UP000694920"/>
    </source>
</evidence>
<dbReference type="RefSeq" id="XP_024944190.1">
    <property type="nucleotide sequence ID" value="XM_025088422.1"/>
</dbReference>
<accession>A0AAJ7RPB6</accession>
<name>A0AAJ7RPB6_CEPCN</name>
<sequence>MTCDGMQVQGMHQEYNRRDVGLLHPDWRKFPHVQLYGWTAHHEHQWKYLHNMIVKGALESAYYATETQYKAASLSNQYTVLSRPIVSNVKEVIELLRRNQQFGNYSHSLAESAEYDADDESDDKPRLRCREKKYRWLETAV</sequence>
<protein>
    <submittedName>
        <fullName evidence="2">Uncharacterized protein LOC112494880</fullName>
    </submittedName>
</protein>
<organism evidence="1 2">
    <name type="scientific">Cephus cinctus</name>
    <name type="common">Wheat stem sawfly</name>
    <dbReference type="NCBI Taxonomy" id="211228"/>
    <lineage>
        <taxon>Eukaryota</taxon>
        <taxon>Metazoa</taxon>
        <taxon>Ecdysozoa</taxon>
        <taxon>Arthropoda</taxon>
        <taxon>Hexapoda</taxon>
        <taxon>Insecta</taxon>
        <taxon>Pterygota</taxon>
        <taxon>Neoptera</taxon>
        <taxon>Endopterygota</taxon>
        <taxon>Hymenoptera</taxon>
        <taxon>Cephoidea</taxon>
        <taxon>Cephidae</taxon>
        <taxon>Cephus</taxon>
    </lineage>
</organism>
<dbReference type="AlphaFoldDB" id="A0AAJ7RPB6"/>